<evidence type="ECO:0000256" key="1">
    <source>
        <dbReference type="ARBA" id="ARBA00005234"/>
    </source>
</evidence>
<dbReference type="SUPFAM" id="SSF54001">
    <property type="entry name" value="Cysteine proteinases"/>
    <property type="match status" value="1"/>
</dbReference>
<reference evidence="6 7" key="1">
    <citation type="journal article" date="2014" name="Nat. Genet.">
        <title>Genome sequence of the hot pepper provides insights into the evolution of pungency in Capsicum species.</title>
        <authorList>
            <person name="Kim S."/>
            <person name="Park M."/>
            <person name="Yeom S.I."/>
            <person name="Kim Y.M."/>
            <person name="Lee J.M."/>
            <person name="Lee H.A."/>
            <person name="Seo E."/>
            <person name="Choi J."/>
            <person name="Cheong K."/>
            <person name="Kim K.T."/>
            <person name="Jung K."/>
            <person name="Lee G.W."/>
            <person name="Oh S.K."/>
            <person name="Bae C."/>
            <person name="Kim S.B."/>
            <person name="Lee H.Y."/>
            <person name="Kim S.Y."/>
            <person name="Kim M.S."/>
            <person name="Kang B.C."/>
            <person name="Jo Y.D."/>
            <person name="Yang H.B."/>
            <person name="Jeong H.J."/>
            <person name="Kang W.H."/>
            <person name="Kwon J.K."/>
            <person name="Shin C."/>
            <person name="Lim J.Y."/>
            <person name="Park J.H."/>
            <person name="Huh J.H."/>
            <person name="Kim J.S."/>
            <person name="Kim B.D."/>
            <person name="Cohen O."/>
            <person name="Paran I."/>
            <person name="Suh M.C."/>
            <person name="Lee S.B."/>
            <person name="Kim Y.K."/>
            <person name="Shin Y."/>
            <person name="Noh S.J."/>
            <person name="Park J."/>
            <person name="Seo Y.S."/>
            <person name="Kwon S.Y."/>
            <person name="Kim H.A."/>
            <person name="Park J.M."/>
            <person name="Kim H.J."/>
            <person name="Choi S.B."/>
            <person name="Bosland P.W."/>
            <person name="Reeves G."/>
            <person name="Jo S.H."/>
            <person name="Lee B.W."/>
            <person name="Cho H.T."/>
            <person name="Choi H.S."/>
            <person name="Lee M.S."/>
            <person name="Yu Y."/>
            <person name="Do Choi Y."/>
            <person name="Park B.S."/>
            <person name="van Deynze A."/>
            <person name="Ashrafi H."/>
            <person name="Hill T."/>
            <person name="Kim W.T."/>
            <person name="Pai H.S."/>
            <person name="Ahn H.K."/>
            <person name="Yeam I."/>
            <person name="Giovannoni J.J."/>
            <person name="Rose J.K."/>
            <person name="Sorensen I."/>
            <person name="Lee S.J."/>
            <person name="Kim R.W."/>
            <person name="Choi I.Y."/>
            <person name="Choi B.S."/>
            <person name="Lim J.S."/>
            <person name="Lee Y.H."/>
            <person name="Choi D."/>
        </authorList>
    </citation>
    <scope>NUCLEOTIDE SEQUENCE [LARGE SCALE GENOMIC DNA]</scope>
    <source>
        <strain evidence="7">cv. CM334</strain>
    </source>
</reference>
<dbReference type="AlphaFoldDB" id="A0A2G2YG04"/>
<keyword evidence="3" id="KW-0378">Hydrolase</keyword>
<comment type="caution">
    <text evidence="6">The sequence shown here is derived from an EMBL/GenBank/DDBJ whole genome shotgun (WGS) entry which is preliminary data.</text>
</comment>
<dbReference type="GO" id="GO:0006508">
    <property type="term" value="P:proteolysis"/>
    <property type="evidence" value="ECO:0007669"/>
    <property type="project" value="UniProtKB-KW"/>
</dbReference>
<evidence type="ECO:0000256" key="4">
    <source>
        <dbReference type="SAM" id="MobiDB-lite"/>
    </source>
</evidence>
<dbReference type="Gramene" id="PHT68682">
    <property type="protein sequence ID" value="PHT68682"/>
    <property type="gene ID" value="T459_28169"/>
</dbReference>
<keyword evidence="2" id="KW-0645">Protease</keyword>
<evidence type="ECO:0000256" key="3">
    <source>
        <dbReference type="ARBA" id="ARBA00022801"/>
    </source>
</evidence>
<dbReference type="PANTHER" id="PTHR31470:SF46">
    <property type="entry name" value="ULP1 PROTEASE FAMILY, C-TERMINAL CATALYTIC DOMAIN CONTAINING PROTEIN"/>
    <property type="match status" value="1"/>
</dbReference>
<dbReference type="InterPro" id="IPR003653">
    <property type="entry name" value="Peptidase_C48_C"/>
</dbReference>
<comment type="similarity">
    <text evidence="1">Belongs to the peptidase C48 family.</text>
</comment>
<evidence type="ECO:0000313" key="6">
    <source>
        <dbReference type="EMBL" id="PHT68682.1"/>
    </source>
</evidence>
<gene>
    <name evidence="6" type="ORF">T459_28169</name>
</gene>
<dbReference type="GO" id="GO:0008234">
    <property type="term" value="F:cysteine-type peptidase activity"/>
    <property type="evidence" value="ECO:0007669"/>
    <property type="project" value="InterPro"/>
</dbReference>
<organism evidence="6 7">
    <name type="scientific">Capsicum annuum</name>
    <name type="common">Capsicum pepper</name>
    <dbReference type="NCBI Taxonomy" id="4072"/>
    <lineage>
        <taxon>Eukaryota</taxon>
        <taxon>Viridiplantae</taxon>
        <taxon>Streptophyta</taxon>
        <taxon>Embryophyta</taxon>
        <taxon>Tracheophyta</taxon>
        <taxon>Spermatophyta</taxon>
        <taxon>Magnoliopsida</taxon>
        <taxon>eudicotyledons</taxon>
        <taxon>Gunneridae</taxon>
        <taxon>Pentapetalae</taxon>
        <taxon>asterids</taxon>
        <taxon>lamiids</taxon>
        <taxon>Solanales</taxon>
        <taxon>Solanaceae</taxon>
        <taxon>Solanoideae</taxon>
        <taxon>Capsiceae</taxon>
        <taxon>Capsicum</taxon>
    </lineage>
</organism>
<sequence>MELFGATTIIRKIILEGRLVVVDDGSGSGSGSDCKAKHDGLINANNALTASVKDMTSKRGVIRSKRISYPYTPLEIKVAERRRKDISKASSCIKKRKISMPLSLSCTVVQCIRATEEQHELKKENSEVSRNEKCLINIIKGFIIPAGLPWHLVDEVYVLINYGDEFHCVLVVIVLKERHIRVYDSMSRRRCSGLSSEIQKLAKILLTYLDMSGFLDQKICTDWSTMEAYRDKMGNPFDVQYVEEITQQTIGILDCSLFVAAYAEYLSDGLQVPNDGLDVELLRKRYAALLWKYREAKSQKPYTSDIKYPRRSKPNYGASKEEQLVHIE</sequence>
<evidence type="ECO:0000313" key="7">
    <source>
        <dbReference type="Proteomes" id="UP000222542"/>
    </source>
</evidence>
<feature type="region of interest" description="Disordered" evidence="4">
    <location>
        <begin position="300"/>
        <end position="328"/>
    </location>
</feature>
<dbReference type="Pfam" id="PF02902">
    <property type="entry name" value="Peptidase_C48"/>
    <property type="match status" value="1"/>
</dbReference>
<evidence type="ECO:0000259" key="5">
    <source>
        <dbReference type="Pfam" id="PF02902"/>
    </source>
</evidence>
<dbReference type="EMBL" id="AYRZ02000011">
    <property type="protein sequence ID" value="PHT68682.1"/>
    <property type="molecule type" value="Genomic_DNA"/>
</dbReference>
<dbReference type="Gene3D" id="3.40.395.10">
    <property type="entry name" value="Adenoviral Proteinase, Chain A"/>
    <property type="match status" value="1"/>
</dbReference>
<accession>A0A2G2YG04</accession>
<reference evidence="6 7" key="2">
    <citation type="journal article" date="2017" name="Genome Biol.">
        <title>New reference genome sequences of hot pepper reveal the massive evolution of plant disease-resistance genes by retroduplication.</title>
        <authorList>
            <person name="Kim S."/>
            <person name="Park J."/>
            <person name="Yeom S.I."/>
            <person name="Kim Y.M."/>
            <person name="Seo E."/>
            <person name="Kim K.T."/>
            <person name="Kim M.S."/>
            <person name="Lee J.M."/>
            <person name="Cheong K."/>
            <person name="Shin H.S."/>
            <person name="Kim S.B."/>
            <person name="Han K."/>
            <person name="Lee J."/>
            <person name="Park M."/>
            <person name="Lee H.A."/>
            <person name="Lee H.Y."/>
            <person name="Lee Y."/>
            <person name="Oh S."/>
            <person name="Lee J.H."/>
            <person name="Choi E."/>
            <person name="Choi E."/>
            <person name="Lee S.E."/>
            <person name="Jeon J."/>
            <person name="Kim H."/>
            <person name="Choi G."/>
            <person name="Song H."/>
            <person name="Lee J."/>
            <person name="Lee S.C."/>
            <person name="Kwon J.K."/>
            <person name="Lee H.Y."/>
            <person name="Koo N."/>
            <person name="Hong Y."/>
            <person name="Kim R.W."/>
            <person name="Kang W.H."/>
            <person name="Huh J.H."/>
            <person name="Kang B.C."/>
            <person name="Yang T.J."/>
            <person name="Lee Y.H."/>
            <person name="Bennetzen J.L."/>
            <person name="Choi D."/>
        </authorList>
    </citation>
    <scope>NUCLEOTIDE SEQUENCE [LARGE SCALE GENOMIC DNA]</scope>
    <source>
        <strain evidence="7">cv. CM334</strain>
    </source>
</reference>
<evidence type="ECO:0000256" key="2">
    <source>
        <dbReference type="ARBA" id="ARBA00022670"/>
    </source>
</evidence>
<dbReference type="Proteomes" id="UP000222542">
    <property type="component" value="Unassembled WGS sequence"/>
</dbReference>
<dbReference type="InterPro" id="IPR038765">
    <property type="entry name" value="Papain-like_cys_pep_sf"/>
</dbReference>
<dbReference type="PANTHER" id="PTHR31470">
    <property type="entry name" value="CYSTEINE PROTEINASES SUPERFAMILY PROTEIN-RELATED-RELATED"/>
    <property type="match status" value="1"/>
</dbReference>
<name>A0A2G2YG04_CAPAN</name>
<protein>
    <recommendedName>
        <fullName evidence="5">Ubiquitin-like protease family profile domain-containing protein</fullName>
    </recommendedName>
</protein>
<feature type="compositionally biased region" description="Basic and acidic residues" evidence="4">
    <location>
        <begin position="319"/>
        <end position="328"/>
    </location>
</feature>
<feature type="domain" description="Ubiquitin-like protease family profile" evidence="5">
    <location>
        <begin position="153"/>
        <end position="288"/>
    </location>
</feature>
<keyword evidence="7" id="KW-1185">Reference proteome</keyword>
<proteinExistence type="inferred from homology"/>